<proteinExistence type="predicted"/>
<sequence length="98" mass="11644">MHNVQLDSVQVKNYMQKVSARSSCESLTTADAHRIDRELSLKNAEDKNFAYFREVDKDYRLQRMFWQTPDQKLLYQQYHDVVVYDTTAGTNIFKLPLH</sequence>
<feature type="non-terminal residue" evidence="1">
    <location>
        <position position="98"/>
    </location>
</feature>
<organism evidence="1 2">
    <name type="scientific">Podila minutissima</name>
    <dbReference type="NCBI Taxonomy" id="64525"/>
    <lineage>
        <taxon>Eukaryota</taxon>
        <taxon>Fungi</taxon>
        <taxon>Fungi incertae sedis</taxon>
        <taxon>Mucoromycota</taxon>
        <taxon>Mortierellomycotina</taxon>
        <taxon>Mortierellomycetes</taxon>
        <taxon>Mortierellales</taxon>
        <taxon>Mortierellaceae</taxon>
        <taxon>Podila</taxon>
    </lineage>
</organism>
<dbReference type="AlphaFoldDB" id="A0A9P5SBG1"/>
<dbReference type="EMBL" id="JAAAUY010002550">
    <property type="protein sequence ID" value="KAF9311236.1"/>
    <property type="molecule type" value="Genomic_DNA"/>
</dbReference>
<accession>A0A9P5SBG1</accession>
<protein>
    <submittedName>
        <fullName evidence="1">Uncharacterized protein</fullName>
    </submittedName>
</protein>
<keyword evidence="2" id="KW-1185">Reference proteome</keyword>
<gene>
    <name evidence="1" type="ORF">BG006_004608</name>
</gene>
<evidence type="ECO:0000313" key="2">
    <source>
        <dbReference type="Proteomes" id="UP000696485"/>
    </source>
</evidence>
<dbReference type="PANTHER" id="PTHR47718">
    <property type="entry name" value="OS01G0519700 PROTEIN"/>
    <property type="match status" value="1"/>
</dbReference>
<dbReference type="Proteomes" id="UP000696485">
    <property type="component" value="Unassembled WGS sequence"/>
</dbReference>
<reference evidence="1" key="1">
    <citation type="journal article" date="2020" name="Fungal Divers.">
        <title>Resolving the Mortierellaceae phylogeny through synthesis of multi-gene phylogenetics and phylogenomics.</title>
        <authorList>
            <person name="Vandepol N."/>
            <person name="Liber J."/>
            <person name="Desiro A."/>
            <person name="Na H."/>
            <person name="Kennedy M."/>
            <person name="Barry K."/>
            <person name="Grigoriev I.V."/>
            <person name="Miller A.N."/>
            <person name="O'Donnell K."/>
            <person name="Stajich J.E."/>
            <person name="Bonito G."/>
        </authorList>
    </citation>
    <scope>NUCLEOTIDE SEQUENCE</scope>
    <source>
        <strain evidence="1">NVP1</strain>
    </source>
</reference>
<name>A0A9P5SBG1_9FUNG</name>
<evidence type="ECO:0000313" key="1">
    <source>
        <dbReference type="EMBL" id="KAF9311236.1"/>
    </source>
</evidence>
<comment type="caution">
    <text evidence="1">The sequence shown here is derived from an EMBL/GenBank/DDBJ whole genome shotgun (WGS) entry which is preliminary data.</text>
</comment>